<keyword evidence="1" id="KW-0812">Transmembrane</keyword>
<name>L1JSW5_GUITC</name>
<dbReference type="AlphaFoldDB" id="L1JSW5"/>
<dbReference type="EMBL" id="JH992975">
    <property type="protein sequence ID" value="EKX51384.1"/>
    <property type="molecule type" value="Genomic_DNA"/>
</dbReference>
<evidence type="ECO:0000313" key="4">
    <source>
        <dbReference type="Proteomes" id="UP000011087"/>
    </source>
</evidence>
<proteinExistence type="predicted"/>
<sequence>MPFYVSACIGIVNALNILFICPESLSQDSRKSEVKLLDANPIGAIRMLSRNSLVKGVSLSYFLLWFAHVGLQATWMNFFSFAHGWSNGKSGGVLSVFGIATAILPKLVLKFFSHSDAIKFALLIYSAAMFLLANVSGDK</sequence>
<keyword evidence="1" id="KW-0472">Membrane</keyword>
<dbReference type="PaxDb" id="55529-EKX51384"/>
<protein>
    <recommendedName>
        <fullName evidence="5">Major facilitator superfamily associated domain-containing protein</fullName>
    </recommendedName>
</protein>
<dbReference type="InterPro" id="IPR036259">
    <property type="entry name" value="MFS_trans_sf"/>
</dbReference>
<keyword evidence="4" id="KW-1185">Reference proteome</keyword>
<dbReference type="Proteomes" id="UP000011087">
    <property type="component" value="Unassembled WGS sequence"/>
</dbReference>
<dbReference type="EnsemblProtists" id="EKX51384">
    <property type="protein sequence ID" value="EKX51384"/>
    <property type="gene ID" value="GUITHDRAFT_102654"/>
</dbReference>
<reference evidence="4" key="2">
    <citation type="submission" date="2012-11" db="EMBL/GenBank/DDBJ databases">
        <authorList>
            <person name="Kuo A."/>
            <person name="Curtis B.A."/>
            <person name="Tanifuji G."/>
            <person name="Burki F."/>
            <person name="Gruber A."/>
            <person name="Irimia M."/>
            <person name="Maruyama S."/>
            <person name="Arias M.C."/>
            <person name="Ball S.G."/>
            <person name="Gile G.H."/>
            <person name="Hirakawa Y."/>
            <person name="Hopkins J.F."/>
            <person name="Rensing S.A."/>
            <person name="Schmutz J."/>
            <person name="Symeonidi A."/>
            <person name="Elias M."/>
            <person name="Eveleigh R.J."/>
            <person name="Herman E.K."/>
            <person name="Klute M.J."/>
            <person name="Nakayama T."/>
            <person name="Obornik M."/>
            <person name="Reyes-Prieto A."/>
            <person name="Armbrust E.V."/>
            <person name="Aves S.J."/>
            <person name="Beiko R.G."/>
            <person name="Coutinho P."/>
            <person name="Dacks J.B."/>
            <person name="Durnford D.G."/>
            <person name="Fast N.M."/>
            <person name="Green B.R."/>
            <person name="Grisdale C."/>
            <person name="Hempe F."/>
            <person name="Henrissat B."/>
            <person name="Hoppner M.P."/>
            <person name="Ishida K.-I."/>
            <person name="Kim E."/>
            <person name="Koreny L."/>
            <person name="Kroth P.G."/>
            <person name="Liu Y."/>
            <person name="Malik S.-B."/>
            <person name="Maier U.G."/>
            <person name="McRose D."/>
            <person name="Mock T."/>
            <person name="Neilson J.A."/>
            <person name="Onodera N.T."/>
            <person name="Poole A.M."/>
            <person name="Pritham E.J."/>
            <person name="Richards T.A."/>
            <person name="Rocap G."/>
            <person name="Roy S.W."/>
            <person name="Sarai C."/>
            <person name="Schaack S."/>
            <person name="Shirato S."/>
            <person name="Slamovits C.H."/>
            <person name="Spencer D.F."/>
            <person name="Suzuki S."/>
            <person name="Worden A.Z."/>
            <person name="Zauner S."/>
            <person name="Barry K."/>
            <person name="Bell C."/>
            <person name="Bharti A.K."/>
            <person name="Crow J.A."/>
            <person name="Grimwood J."/>
            <person name="Kramer R."/>
            <person name="Lindquist E."/>
            <person name="Lucas S."/>
            <person name="Salamov A."/>
            <person name="McFadden G.I."/>
            <person name="Lane C.E."/>
            <person name="Keeling P.J."/>
            <person name="Gray M.W."/>
            <person name="Grigoriev I.V."/>
            <person name="Archibald J.M."/>
        </authorList>
    </citation>
    <scope>NUCLEOTIDE SEQUENCE</scope>
    <source>
        <strain evidence="4">CCMP2712</strain>
    </source>
</reference>
<reference evidence="3" key="3">
    <citation type="submission" date="2015-06" db="UniProtKB">
        <authorList>
            <consortium name="EnsemblProtists"/>
        </authorList>
    </citation>
    <scope>IDENTIFICATION</scope>
</reference>
<dbReference type="GeneID" id="17308148"/>
<accession>L1JSW5</accession>
<evidence type="ECO:0000256" key="1">
    <source>
        <dbReference type="SAM" id="Phobius"/>
    </source>
</evidence>
<dbReference type="Gene3D" id="1.20.1250.20">
    <property type="entry name" value="MFS general substrate transporter like domains"/>
    <property type="match status" value="1"/>
</dbReference>
<gene>
    <name evidence="2" type="ORF">GUITHDRAFT_102654</name>
</gene>
<dbReference type="SUPFAM" id="SSF103473">
    <property type="entry name" value="MFS general substrate transporter"/>
    <property type="match status" value="1"/>
</dbReference>
<feature type="transmembrane region" description="Helical" evidence="1">
    <location>
        <begin position="91"/>
        <end position="108"/>
    </location>
</feature>
<evidence type="ECO:0000313" key="3">
    <source>
        <dbReference type="EnsemblProtists" id="EKX51384"/>
    </source>
</evidence>
<keyword evidence="1" id="KW-1133">Transmembrane helix</keyword>
<evidence type="ECO:0000313" key="2">
    <source>
        <dbReference type="EMBL" id="EKX51384.1"/>
    </source>
</evidence>
<feature type="transmembrane region" description="Helical" evidence="1">
    <location>
        <begin position="120"/>
        <end position="137"/>
    </location>
</feature>
<reference evidence="2 4" key="1">
    <citation type="journal article" date="2012" name="Nature">
        <title>Algal genomes reveal evolutionary mosaicism and the fate of nucleomorphs.</title>
        <authorList>
            <consortium name="DOE Joint Genome Institute"/>
            <person name="Curtis B.A."/>
            <person name="Tanifuji G."/>
            <person name="Burki F."/>
            <person name="Gruber A."/>
            <person name="Irimia M."/>
            <person name="Maruyama S."/>
            <person name="Arias M.C."/>
            <person name="Ball S.G."/>
            <person name="Gile G.H."/>
            <person name="Hirakawa Y."/>
            <person name="Hopkins J.F."/>
            <person name="Kuo A."/>
            <person name="Rensing S.A."/>
            <person name="Schmutz J."/>
            <person name="Symeonidi A."/>
            <person name="Elias M."/>
            <person name="Eveleigh R.J."/>
            <person name="Herman E.K."/>
            <person name="Klute M.J."/>
            <person name="Nakayama T."/>
            <person name="Obornik M."/>
            <person name="Reyes-Prieto A."/>
            <person name="Armbrust E.V."/>
            <person name="Aves S.J."/>
            <person name="Beiko R.G."/>
            <person name="Coutinho P."/>
            <person name="Dacks J.B."/>
            <person name="Durnford D.G."/>
            <person name="Fast N.M."/>
            <person name="Green B.R."/>
            <person name="Grisdale C.J."/>
            <person name="Hempel F."/>
            <person name="Henrissat B."/>
            <person name="Hoppner M.P."/>
            <person name="Ishida K."/>
            <person name="Kim E."/>
            <person name="Koreny L."/>
            <person name="Kroth P.G."/>
            <person name="Liu Y."/>
            <person name="Malik S.B."/>
            <person name="Maier U.G."/>
            <person name="McRose D."/>
            <person name="Mock T."/>
            <person name="Neilson J.A."/>
            <person name="Onodera N.T."/>
            <person name="Poole A.M."/>
            <person name="Pritham E.J."/>
            <person name="Richards T.A."/>
            <person name="Rocap G."/>
            <person name="Roy S.W."/>
            <person name="Sarai C."/>
            <person name="Schaack S."/>
            <person name="Shirato S."/>
            <person name="Slamovits C.H."/>
            <person name="Spencer D.F."/>
            <person name="Suzuki S."/>
            <person name="Worden A.Z."/>
            <person name="Zauner S."/>
            <person name="Barry K."/>
            <person name="Bell C."/>
            <person name="Bharti A.K."/>
            <person name="Crow J.A."/>
            <person name="Grimwood J."/>
            <person name="Kramer R."/>
            <person name="Lindquist E."/>
            <person name="Lucas S."/>
            <person name="Salamov A."/>
            <person name="McFadden G.I."/>
            <person name="Lane C.E."/>
            <person name="Keeling P.J."/>
            <person name="Gray M.W."/>
            <person name="Grigoriev I.V."/>
            <person name="Archibald J.M."/>
        </authorList>
    </citation>
    <scope>NUCLEOTIDE SEQUENCE</scope>
    <source>
        <strain evidence="2 4">CCMP2712</strain>
    </source>
</reference>
<dbReference type="HOGENOM" id="CLU_1848879_0_0_1"/>
<feature type="transmembrane region" description="Helical" evidence="1">
    <location>
        <begin position="53"/>
        <end position="71"/>
    </location>
</feature>
<organism evidence="2">
    <name type="scientific">Guillardia theta (strain CCMP2712)</name>
    <name type="common">Cryptophyte</name>
    <dbReference type="NCBI Taxonomy" id="905079"/>
    <lineage>
        <taxon>Eukaryota</taxon>
        <taxon>Cryptophyceae</taxon>
        <taxon>Pyrenomonadales</taxon>
        <taxon>Geminigeraceae</taxon>
        <taxon>Guillardia</taxon>
    </lineage>
</organism>
<evidence type="ECO:0008006" key="5">
    <source>
        <dbReference type="Google" id="ProtNLM"/>
    </source>
</evidence>
<dbReference type="OrthoDB" id="44532at2759"/>
<dbReference type="KEGG" id="gtt:GUITHDRAFT_102654"/>
<dbReference type="RefSeq" id="XP_005838364.1">
    <property type="nucleotide sequence ID" value="XM_005838307.1"/>
</dbReference>